<dbReference type="EMBL" id="BJWL01000033">
    <property type="protein sequence ID" value="GFS28106.1"/>
    <property type="molecule type" value="Genomic_DNA"/>
</dbReference>
<dbReference type="Proteomes" id="UP000585474">
    <property type="component" value="Unassembled WGS sequence"/>
</dbReference>
<dbReference type="AlphaFoldDB" id="A0A7J0D6W0"/>
<accession>A0A7J0D6W0</accession>
<proteinExistence type="predicted"/>
<organism evidence="1 2">
    <name type="scientific">Actinidia rufa</name>
    <dbReference type="NCBI Taxonomy" id="165716"/>
    <lineage>
        <taxon>Eukaryota</taxon>
        <taxon>Viridiplantae</taxon>
        <taxon>Streptophyta</taxon>
        <taxon>Embryophyta</taxon>
        <taxon>Tracheophyta</taxon>
        <taxon>Spermatophyta</taxon>
        <taxon>Magnoliopsida</taxon>
        <taxon>eudicotyledons</taxon>
        <taxon>Gunneridae</taxon>
        <taxon>Pentapetalae</taxon>
        <taxon>asterids</taxon>
        <taxon>Ericales</taxon>
        <taxon>Actinidiaceae</taxon>
        <taxon>Actinidia</taxon>
    </lineage>
</organism>
<protein>
    <submittedName>
        <fullName evidence="1">Uncharacterized protein</fullName>
    </submittedName>
</protein>
<comment type="caution">
    <text evidence="1">The sequence shown here is derived from an EMBL/GenBank/DDBJ whole genome shotgun (WGS) entry which is preliminary data.</text>
</comment>
<evidence type="ECO:0000313" key="1">
    <source>
        <dbReference type="EMBL" id="GFS28106.1"/>
    </source>
</evidence>
<reference evidence="2" key="1">
    <citation type="submission" date="2019-07" db="EMBL/GenBank/DDBJ databases">
        <title>De Novo Assembly of kiwifruit Actinidia rufa.</title>
        <authorList>
            <person name="Sugita-Konishi S."/>
            <person name="Sato K."/>
            <person name="Mori E."/>
            <person name="Abe Y."/>
            <person name="Kisaki G."/>
            <person name="Hamano K."/>
            <person name="Suezawa K."/>
            <person name="Otani M."/>
            <person name="Fukuda T."/>
            <person name="Manabe T."/>
            <person name="Gomi K."/>
            <person name="Tabuchi M."/>
            <person name="Akimitsu K."/>
            <person name="Kataoka I."/>
        </authorList>
    </citation>
    <scope>NUCLEOTIDE SEQUENCE [LARGE SCALE GENOMIC DNA]</scope>
    <source>
        <strain evidence="2">cv. Fuchu</strain>
    </source>
</reference>
<gene>
    <name evidence="1" type="ORF">Acr_00g0000070</name>
</gene>
<evidence type="ECO:0000313" key="2">
    <source>
        <dbReference type="Proteomes" id="UP000585474"/>
    </source>
</evidence>
<name>A0A7J0D6W0_9ERIC</name>
<sequence length="270" mass="29768">MFVHPARKLLKAGSHTGAVSLVTGEGASGRSVHPTVVSNREGQPSTAGEGFFPFSLLSGTIAFKLQGPRRLHCEEGRAFNWLDASTIACLEEIPYTSEPSVDDGLWVYELKEETDDAPPLNLESMELPFGQIGWSAQLGRKWHRYCVVITRRSAIPKATQLAFPTTNNVTEYEAFIAGQQAALQLDARHLKNEIKNSVHLTILLRLTVDKFSSPLFPYKVSLSSHSSRGSIFWTTLIASSKGLLFHFLSSSRLQTDPLFPLSPKRTELGA</sequence>
<keyword evidence="2" id="KW-1185">Reference proteome</keyword>